<gene>
    <name evidence="1" type="ORF">FAB82_13855</name>
</gene>
<dbReference type="RefSeq" id="WP_136535125.1">
    <property type="nucleotide sequence ID" value="NZ_STGY01000054.1"/>
</dbReference>
<sequence>MRFGDPPTFRTVDVPDGLGAIGIEGGPYNFRLKLAGDVIAEDGEVPSGSLVWMAKRLAYARDPEPLHQVEAWVEPPEWDTLRQWLRHVEPGDDPTVPLRPLLDLLAPDRYAIGLATLPKPFIVGTERDKPRTWYAGMDDRSDRSAIVPVNRWAPRAGVVAEYRRLISLEGRNPASVVLTHSDSEVYYLLDGHHKLAAYMKASREPLCVVIEVDTPGPAQYFDHLNEPKDDYRVVEHRRGNGLVSVFGRDGASALLIGGKPYLVEGWASTRTCDRLAVRSGDPRFRKKLRRLSDWLRAPDPRSAADPLSAVWRLLAPGRYGFRRWVPERYYVELGAESRYASWHYGITTPDFGASLVVTDQWPPPDGKTVNEYARMIRAGARPLVLTLRASRADDEEDAVAFVIDGHHKLKAYQATGIAPHTAWTSPSCRTRWPAPRTICAKSSATPPTSPPPPLPS</sequence>
<evidence type="ECO:0000313" key="1">
    <source>
        <dbReference type="EMBL" id="THV40929.1"/>
    </source>
</evidence>
<accession>A0A4S8QHQ4</accession>
<dbReference type="AlphaFoldDB" id="A0A4S8QHQ4"/>
<proteinExistence type="predicted"/>
<comment type="caution">
    <text evidence="1">The sequence shown here is derived from an EMBL/GenBank/DDBJ whole genome shotgun (WGS) entry which is preliminary data.</text>
</comment>
<keyword evidence="2" id="KW-1185">Reference proteome</keyword>
<protein>
    <recommendedName>
        <fullName evidence="3">ParB/Sulfiredoxin domain-containing protein</fullName>
    </recommendedName>
</protein>
<reference evidence="1 2" key="2">
    <citation type="submission" date="2019-05" db="EMBL/GenBank/DDBJ databases">
        <title>Glycomyces buryatensis sp. nov.</title>
        <authorList>
            <person name="Nikitina E."/>
        </authorList>
    </citation>
    <scope>NUCLEOTIDE SEQUENCE [LARGE SCALE GENOMIC DNA]</scope>
    <source>
        <strain evidence="1 2">18</strain>
    </source>
</reference>
<evidence type="ECO:0000313" key="2">
    <source>
        <dbReference type="Proteomes" id="UP000308760"/>
    </source>
</evidence>
<evidence type="ECO:0008006" key="3">
    <source>
        <dbReference type="Google" id="ProtNLM"/>
    </source>
</evidence>
<organism evidence="1 2">
    <name type="scientific">Glycomyces buryatensis</name>
    <dbReference type="NCBI Taxonomy" id="2570927"/>
    <lineage>
        <taxon>Bacteria</taxon>
        <taxon>Bacillati</taxon>
        <taxon>Actinomycetota</taxon>
        <taxon>Actinomycetes</taxon>
        <taxon>Glycomycetales</taxon>
        <taxon>Glycomycetaceae</taxon>
        <taxon>Glycomyces</taxon>
    </lineage>
</organism>
<dbReference type="Proteomes" id="UP000308760">
    <property type="component" value="Unassembled WGS sequence"/>
</dbReference>
<dbReference type="OrthoDB" id="5175328at2"/>
<name>A0A4S8QHQ4_9ACTN</name>
<reference evidence="2" key="1">
    <citation type="submission" date="2019-04" db="EMBL/GenBank/DDBJ databases">
        <title>Nocardioides xinjiangensis sp. nov.</title>
        <authorList>
            <person name="Liu S."/>
        </authorList>
    </citation>
    <scope>NUCLEOTIDE SEQUENCE [LARGE SCALE GENOMIC DNA]</scope>
    <source>
        <strain evidence="2">18</strain>
    </source>
</reference>
<dbReference type="EMBL" id="STGY01000054">
    <property type="protein sequence ID" value="THV40929.1"/>
    <property type="molecule type" value="Genomic_DNA"/>
</dbReference>